<dbReference type="EMBL" id="CP113527">
    <property type="protein sequence ID" value="WDV08631.1"/>
    <property type="molecule type" value="Genomic_DNA"/>
</dbReference>
<dbReference type="InterPro" id="IPR022742">
    <property type="entry name" value="Hydrolase_4"/>
</dbReference>
<dbReference type="InterPro" id="IPR012354">
    <property type="entry name" value="Esterase_lipase"/>
</dbReference>
<organism evidence="4 5">
    <name type="scientific">Lysinibacillus irui</name>
    <dbReference type="NCBI Taxonomy" id="2998077"/>
    <lineage>
        <taxon>Bacteria</taxon>
        <taxon>Bacillati</taxon>
        <taxon>Bacillota</taxon>
        <taxon>Bacilli</taxon>
        <taxon>Bacillales</taxon>
        <taxon>Bacillaceae</taxon>
        <taxon>Lysinibacillus</taxon>
    </lineage>
</organism>
<name>A0AAJ5RP48_9BACI</name>
<keyword evidence="4" id="KW-0378">Hydrolase</keyword>
<gene>
    <name evidence="4" type="ORF">OU989_09190</name>
</gene>
<dbReference type="PANTHER" id="PTHR11614">
    <property type="entry name" value="PHOSPHOLIPASE-RELATED"/>
    <property type="match status" value="1"/>
</dbReference>
<feature type="domain" description="Serine aminopeptidase S33" evidence="3">
    <location>
        <begin position="17"/>
        <end position="224"/>
    </location>
</feature>
<feature type="active site" description="Charge relay system" evidence="1">
    <location>
        <position position="192"/>
    </location>
</feature>
<accession>A0AAJ5RP48</accession>
<reference evidence="4" key="1">
    <citation type="submission" date="2022-11" db="EMBL/GenBank/DDBJ databases">
        <title>Lysinibacillus irui.</title>
        <authorList>
            <person name="Akintayo S.O."/>
        </authorList>
    </citation>
    <scope>NUCLEOTIDE SEQUENCE</scope>
    <source>
        <strain evidence="4">IRB4-01</strain>
    </source>
</reference>
<feature type="active site" description="Nucleophile" evidence="1">
    <location>
        <position position="94"/>
    </location>
</feature>
<proteinExistence type="predicted"/>
<evidence type="ECO:0000259" key="3">
    <source>
        <dbReference type="Pfam" id="PF12146"/>
    </source>
</evidence>
<dbReference type="RefSeq" id="WP_274796838.1">
    <property type="nucleotide sequence ID" value="NZ_CP113527.1"/>
</dbReference>
<dbReference type="KEGG" id="liu:OU989_09190"/>
<evidence type="ECO:0000256" key="2">
    <source>
        <dbReference type="PIRSR" id="PIRSR017388-3"/>
    </source>
</evidence>
<feature type="site" description="Important for substrate specificity" evidence="2">
    <location>
        <position position="140"/>
    </location>
</feature>
<dbReference type="PIRSF" id="PIRSF017388">
    <property type="entry name" value="Esterase_lipase"/>
    <property type="match status" value="1"/>
</dbReference>
<dbReference type="AlphaFoldDB" id="A0AAJ5RP48"/>
<dbReference type="Proteomes" id="UP001219585">
    <property type="component" value="Chromosome"/>
</dbReference>
<evidence type="ECO:0000256" key="1">
    <source>
        <dbReference type="PIRSR" id="PIRSR017388-1"/>
    </source>
</evidence>
<dbReference type="SUPFAM" id="SSF53474">
    <property type="entry name" value="alpha/beta-Hydrolases"/>
    <property type="match status" value="1"/>
</dbReference>
<dbReference type="Gene3D" id="3.40.50.1820">
    <property type="entry name" value="alpha/beta hydrolase"/>
    <property type="match status" value="1"/>
</dbReference>
<dbReference type="GO" id="GO:0052689">
    <property type="term" value="F:carboxylic ester hydrolase activity"/>
    <property type="evidence" value="ECO:0007669"/>
    <property type="project" value="InterPro"/>
</dbReference>
<dbReference type="InterPro" id="IPR051044">
    <property type="entry name" value="MAG_DAG_Lipase"/>
</dbReference>
<sequence length="250" mass="28929">MVNILPAKEIYLQGNEHALLLLHSFTSHTRDMKKVAAKLHEEGYTCYAPLYRGHGNAPEQLLQYNVNDWWQDVMNAYQFLLDEGYQKISVIGISIGGIFTLKLAQLEQLEQIIVLSVPVEKEPEQLKQRIMDYAYNYKNIEGKSALQISNEIEPFTNMPLDSFIAFQHFIKDTMLHLNKITIPIAIFYGERDEDVYAQSAETIYQQVQSSKKKLKGFANSKHLMTLGRDQEDIMKEMMEFLRMNNGNLTQ</sequence>
<dbReference type="Pfam" id="PF12146">
    <property type="entry name" value="Hydrolase_4"/>
    <property type="match status" value="1"/>
</dbReference>
<protein>
    <submittedName>
        <fullName evidence="4">Alpha/beta hydrolase</fullName>
    </submittedName>
</protein>
<dbReference type="InterPro" id="IPR029058">
    <property type="entry name" value="AB_hydrolase_fold"/>
</dbReference>
<feature type="active site" description="Charge relay system" evidence="1">
    <location>
        <position position="222"/>
    </location>
</feature>
<evidence type="ECO:0000313" key="5">
    <source>
        <dbReference type="Proteomes" id="UP001219585"/>
    </source>
</evidence>
<evidence type="ECO:0000313" key="4">
    <source>
        <dbReference type="EMBL" id="WDV08631.1"/>
    </source>
</evidence>